<comment type="similarity">
    <text evidence="4">Belongs to the terpene cyclase/mutase family.</text>
</comment>
<keyword evidence="10" id="KW-0256">Endoplasmic reticulum</keyword>
<dbReference type="InterPro" id="IPR032697">
    <property type="entry name" value="SQ_cyclase_N"/>
</dbReference>
<dbReference type="FunFam" id="1.50.10.20:FF:000027">
    <property type="entry name" value="Terpene cyclase/mutase family member"/>
    <property type="match status" value="1"/>
</dbReference>
<comment type="caution">
    <text evidence="23">The sequence shown here is derived from an EMBL/GenBank/DDBJ whole genome shotgun (WGS) entry which is preliminary data.</text>
</comment>
<dbReference type="AlphaFoldDB" id="A0A1V2L090"/>
<dbReference type="GO" id="GO:0016104">
    <property type="term" value="P:triterpenoid biosynthetic process"/>
    <property type="evidence" value="ECO:0007669"/>
    <property type="project" value="InterPro"/>
</dbReference>
<evidence type="ECO:0000256" key="19">
    <source>
        <dbReference type="SAM" id="Phobius"/>
    </source>
</evidence>
<keyword evidence="13" id="KW-0443">Lipid metabolism</keyword>
<comment type="subcellular location">
    <subcellularLocation>
        <location evidence="2">Endoplasmic reticulum membrane</location>
        <topology evidence="2">Peripheral membrane protein</topology>
    </subcellularLocation>
    <subcellularLocation>
        <location evidence="3">Lipid droplet</location>
    </subcellularLocation>
    <subcellularLocation>
        <location evidence="1">Membrane</location>
        <topology evidence="1">Multi-pass membrane protein</topology>
    </subcellularLocation>
</comment>
<dbReference type="PANTHER" id="PTHR11764:SF20">
    <property type="entry name" value="LANOSTEROL SYNTHASE"/>
    <property type="match status" value="1"/>
</dbReference>
<feature type="transmembrane region" description="Helical" evidence="19">
    <location>
        <begin position="863"/>
        <end position="883"/>
    </location>
</feature>
<dbReference type="EC" id="5.4.99.7" evidence="16"/>
<evidence type="ECO:0000256" key="5">
    <source>
        <dbReference type="ARBA" id="ARBA00010596"/>
    </source>
</evidence>
<keyword evidence="8 19" id="KW-0812">Transmembrane</keyword>
<evidence type="ECO:0000313" key="24">
    <source>
        <dbReference type="Proteomes" id="UP000189513"/>
    </source>
</evidence>
<feature type="transmembrane region" description="Helical" evidence="19">
    <location>
        <begin position="889"/>
        <end position="913"/>
    </location>
</feature>
<dbReference type="EMBL" id="MPUK01000014">
    <property type="protein sequence ID" value="ONH64995.1"/>
    <property type="molecule type" value="Genomic_DNA"/>
</dbReference>
<dbReference type="OMA" id="CWARQTI"/>
<dbReference type="FunFam" id="1.50.10.20:FF:000003">
    <property type="entry name" value="Terpene cyclase/mutase family member"/>
    <property type="match status" value="1"/>
</dbReference>
<dbReference type="SFLD" id="SFLDG01016">
    <property type="entry name" value="Prenyltransferase_Like_2"/>
    <property type="match status" value="1"/>
</dbReference>
<dbReference type="PANTHER" id="PTHR11764">
    <property type="entry name" value="TERPENE CYCLASE/MUTASE FAMILY MEMBER"/>
    <property type="match status" value="1"/>
</dbReference>
<dbReference type="InterPro" id="IPR018333">
    <property type="entry name" value="Squalene_cyclase"/>
</dbReference>
<dbReference type="Gene3D" id="6.20.120.20">
    <property type="match status" value="1"/>
</dbReference>
<reference evidence="24" key="1">
    <citation type="journal article" date="2017" name="Genome Announc.">
        <title>Genome sequences of Cyberlindnera fabianii 65, Pichia kudriavzevii 129, and Saccharomyces cerevisiae 131 isolated from fermented masau fruits in Zimbabwe.</title>
        <authorList>
            <person name="van Rijswijck I.M.H."/>
            <person name="Derks M.F.L."/>
            <person name="Abee T."/>
            <person name="de Ridder D."/>
            <person name="Smid E.J."/>
        </authorList>
    </citation>
    <scope>NUCLEOTIDE SEQUENCE [LARGE SCALE GENOMIC DNA]</scope>
    <source>
        <strain evidence="24">65</strain>
    </source>
</reference>
<evidence type="ECO:0000256" key="2">
    <source>
        <dbReference type="ARBA" id="ARBA00004406"/>
    </source>
</evidence>
<evidence type="ECO:0000256" key="11">
    <source>
        <dbReference type="ARBA" id="ARBA00022955"/>
    </source>
</evidence>
<evidence type="ECO:0000259" key="20">
    <source>
        <dbReference type="Pfam" id="PF04893"/>
    </source>
</evidence>
<keyword evidence="24" id="KW-1185">Reference proteome</keyword>
<sequence length="944" mass="106377">MLYSEELGLPKTDPTRWRLSSTDLGRTEWHYLSEEESASNEQSIVEQYLLKTPNFAPPSLNPTESALDAAKNGATFLSYIQDTNSGIFPNQYKGPMFMTIGYVASHYATKTPIPEHERTELIRYIVNTAHPVDGGWGLHSVDKSTCFGTTINYVCLRLLGLPADHTVCKRARVTLRKLGGAIRTPHWGKSWLSVLNLYKWEGVNPAPPELWALPYALPVHPGRWWVHTRAIYLPMGYLAADGFQCEDDELLQELRREIYTRDYDSIDFSKHRDDVCGVDLYYPHSTMLNLVNPILATWEKWRPKWLLNTLKRYIYDIFKKELINTEHMTIAPVSAGFGALVVYSEEGPDSETFKTCMARFKDCLFHGSQGLTVMGTNGSQVWDAAFAVQYLFMAGLAELPEYRDMVERSYRFLVRSQFTEECQEGSFRDKRVGGWPFSTKEQGYTVSDCTAEAVKAIIMVQNSPEFANVRDLISAEKLHKAVDILLGLQNVGSFEFGSFATYEKIKATPLLELLNPAEVFANIMVEYPYVECTDSVVLGLTYFRKYDDYRKPEINVAIDNAISYIKKAQNKDGSWYGCWGICYTYAGMFALEALNTIGENYANSEVVKKGCDFLVSRQRLDGGWSESMKACELHSYVETEQSLVIQTAWAVIGLLLAEYPDKKVIKRGIDLIMKRQKETGEWVFEDIEGVFNHSCQEPIDLEHTFTMAFYNQPDNLQFYPTQYDYSAQHTQGVAGQMDTQYNTGYVAGQMGDDTLSTGILAAFSTSGYANEPPLLEEIGINFQHIKQKTLAVLNPRGLITTDIMNDADLAGPIIFCLVFGLFLLLAGKIHFGYIYGVALMGTLSLHFLFGLMSDTSIDLARTVSVLGYCLLPLLPIGFAGIFIDLNNMLGYIFSSAAIFWSTYAASGFFVAVLKLDNVRILIAYPAAMFYSVFVLMAIFVEKDS</sequence>
<evidence type="ECO:0000256" key="8">
    <source>
        <dbReference type="ARBA" id="ARBA00022692"/>
    </source>
</evidence>
<dbReference type="STRING" id="36022.A0A1V2L090"/>
<dbReference type="InterPro" id="IPR002365">
    <property type="entry name" value="Terpene_synthase_CS"/>
</dbReference>
<dbReference type="InterPro" id="IPR008930">
    <property type="entry name" value="Terpenoid_cyclase/PrenylTrfase"/>
</dbReference>
<evidence type="ECO:0000256" key="18">
    <source>
        <dbReference type="ARBA" id="ARBA00060682"/>
    </source>
</evidence>
<feature type="domain" description="Squalene cyclase N-terminal" evidence="22">
    <location>
        <begin position="86"/>
        <end position="271"/>
    </location>
</feature>
<comment type="pathway">
    <text evidence="18">Terpene metabolism; lanosterol biosynthesis; lanosterol from farnesyl diphosphate: step 3/3.</text>
</comment>
<dbReference type="InterPro" id="IPR006977">
    <property type="entry name" value="Yip1_dom"/>
</dbReference>
<dbReference type="GO" id="GO:0005811">
    <property type="term" value="C:lipid droplet"/>
    <property type="evidence" value="ECO:0007669"/>
    <property type="project" value="UniProtKB-SubCell"/>
</dbReference>
<dbReference type="Pfam" id="PF13243">
    <property type="entry name" value="SQHop_cyclase_C"/>
    <property type="match status" value="1"/>
</dbReference>
<evidence type="ECO:0000256" key="6">
    <source>
        <dbReference type="ARBA" id="ARBA00022516"/>
    </source>
</evidence>
<evidence type="ECO:0000256" key="15">
    <source>
        <dbReference type="ARBA" id="ARBA00023235"/>
    </source>
</evidence>
<evidence type="ECO:0000256" key="4">
    <source>
        <dbReference type="ARBA" id="ARBA00009755"/>
    </source>
</evidence>
<evidence type="ECO:0000256" key="10">
    <source>
        <dbReference type="ARBA" id="ARBA00022824"/>
    </source>
</evidence>
<dbReference type="Gene3D" id="1.50.10.20">
    <property type="match status" value="2"/>
</dbReference>
<keyword evidence="14 19" id="KW-0472">Membrane</keyword>
<dbReference type="Pfam" id="PF04893">
    <property type="entry name" value="Yip1"/>
    <property type="match status" value="1"/>
</dbReference>
<evidence type="ECO:0000256" key="12">
    <source>
        <dbReference type="ARBA" id="ARBA00022989"/>
    </source>
</evidence>
<evidence type="ECO:0000256" key="3">
    <source>
        <dbReference type="ARBA" id="ARBA00004502"/>
    </source>
</evidence>
<dbReference type="NCBIfam" id="TIGR01787">
    <property type="entry name" value="squalene_cyclas"/>
    <property type="match status" value="1"/>
</dbReference>
<accession>A0A1V2L090</accession>
<evidence type="ECO:0000256" key="14">
    <source>
        <dbReference type="ARBA" id="ARBA00023136"/>
    </source>
</evidence>
<dbReference type="PROSITE" id="PS01074">
    <property type="entry name" value="TERPENE_SYNTHASES"/>
    <property type="match status" value="1"/>
</dbReference>
<comment type="catalytic activity">
    <reaction evidence="17">
        <text>(S)-2,3-epoxysqualene = lanosterol</text>
        <dbReference type="Rhea" id="RHEA:14621"/>
        <dbReference type="ChEBI" id="CHEBI:15441"/>
        <dbReference type="ChEBI" id="CHEBI:16521"/>
        <dbReference type="EC" id="5.4.99.7"/>
    </reaction>
    <physiologicalReaction direction="left-to-right" evidence="17">
        <dbReference type="Rhea" id="RHEA:14622"/>
    </physiologicalReaction>
</comment>
<dbReference type="GO" id="GO:0000250">
    <property type="term" value="F:lanosterol synthase activity"/>
    <property type="evidence" value="ECO:0007669"/>
    <property type="project" value="UniProtKB-EC"/>
</dbReference>
<evidence type="ECO:0000259" key="21">
    <source>
        <dbReference type="Pfam" id="PF13243"/>
    </source>
</evidence>
<dbReference type="GO" id="GO:0006696">
    <property type="term" value="P:ergosterol biosynthetic process"/>
    <property type="evidence" value="ECO:0007669"/>
    <property type="project" value="TreeGrafter"/>
</dbReference>
<comment type="similarity">
    <text evidence="5">Belongs to the YIP1 family.</text>
</comment>
<keyword evidence="15" id="KW-0413">Isomerase</keyword>
<keyword evidence="9" id="KW-0677">Repeat</keyword>
<keyword evidence="12 19" id="KW-1133">Transmembrane helix</keyword>
<gene>
    <name evidence="23" type="ORF">BON22_5082</name>
</gene>
<evidence type="ECO:0000259" key="22">
    <source>
        <dbReference type="Pfam" id="PF13249"/>
    </source>
</evidence>
<keyword evidence="7" id="KW-0551">Lipid droplet</keyword>
<feature type="domain" description="Squalene cyclase C-terminal" evidence="21">
    <location>
        <begin position="379"/>
        <end position="686"/>
    </location>
</feature>
<dbReference type="GO" id="GO:0005789">
    <property type="term" value="C:endoplasmic reticulum membrane"/>
    <property type="evidence" value="ECO:0007669"/>
    <property type="project" value="UniProtKB-SubCell"/>
</dbReference>
<feature type="transmembrane region" description="Helical" evidence="19">
    <location>
        <begin position="920"/>
        <end position="940"/>
    </location>
</feature>
<keyword evidence="11" id="KW-0752">Steroid biosynthesis</keyword>
<proteinExistence type="inferred from homology"/>
<evidence type="ECO:0000256" key="17">
    <source>
        <dbReference type="ARBA" id="ARBA00051240"/>
    </source>
</evidence>
<name>A0A1V2L090_CYBFA</name>
<evidence type="ECO:0000256" key="16">
    <source>
        <dbReference type="ARBA" id="ARBA00029485"/>
    </source>
</evidence>
<dbReference type="Proteomes" id="UP000189513">
    <property type="component" value="Unassembled WGS sequence"/>
</dbReference>
<evidence type="ECO:0000256" key="7">
    <source>
        <dbReference type="ARBA" id="ARBA00022677"/>
    </source>
</evidence>
<keyword evidence="6" id="KW-0444">Lipid biosynthesis</keyword>
<feature type="transmembrane region" description="Helical" evidence="19">
    <location>
        <begin position="833"/>
        <end position="851"/>
    </location>
</feature>
<dbReference type="VEuPathDB" id="FungiDB:BON22_5082"/>
<evidence type="ECO:0000256" key="9">
    <source>
        <dbReference type="ARBA" id="ARBA00022737"/>
    </source>
</evidence>
<dbReference type="InterPro" id="IPR032696">
    <property type="entry name" value="SQ_cyclase_C"/>
</dbReference>
<dbReference type="CDD" id="cd02892">
    <property type="entry name" value="SQCY_1"/>
    <property type="match status" value="1"/>
</dbReference>
<feature type="domain" description="Yip1" evidence="20">
    <location>
        <begin position="801"/>
        <end position="936"/>
    </location>
</feature>
<organism evidence="23 24">
    <name type="scientific">Cyberlindnera fabianii</name>
    <name type="common">Yeast</name>
    <name type="synonym">Hansenula fabianii</name>
    <dbReference type="NCBI Taxonomy" id="36022"/>
    <lineage>
        <taxon>Eukaryota</taxon>
        <taxon>Fungi</taxon>
        <taxon>Dikarya</taxon>
        <taxon>Ascomycota</taxon>
        <taxon>Saccharomycotina</taxon>
        <taxon>Saccharomycetes</taxon>
        <taxon>Phaffomycetales</taxon>
        <taxon>Phaffomycetaceae</taxon>
        <taxon>Cyberlindnera</taxon>
    </lineage>
</organism>
<dbReference type="SUPFAM" id="SSF48239">
    <property type="entry name" value="Terpenoid cyclases/Protein prenyltransferases"/>
    <property type="match status" value="2"/>
</dbReference>
<protein>
    <recommendedName>
        <fullName evidence="16">lanosterol synthase</fullName>
        <ecNumber evidence="16">5.4.99.7</ecNumber>
    </recommendedName>
</protein>
<evidence type="ECO:0000313" key="23">
    <source>
        <dbReference type="EMBL" id="ONH64995.1"/>
    </source>
</evidence>
<evidence type="ECO:0000256" key="13">
    <source>
        <dbReference type="ARBA" id="ARBA00023098"/>
    </source>
</evidence>
<evidence type="ECO:0000256" key="1">
    <source>
        <dbReference type="ARBA" id="ARBA00004141"/>
    </source>
</evidence>
<dbReference type="Pfam" id="PF13249">
    <property type="entry name" value="SQHop_cyclase_N"/>
    <property type="match status" value="1"/>
</dbReference>